<protein>
    <submittedName>
        <fullName evidence="3">Uncharacterized protein</fullName>
    </submittedName>
</protein>
<evidence type="ECO:0000256" key="1">
    <source>
        <dbReference type="ARBA" id="ARBA00006484"/>
    </source>
</evidence>
<organism evidence="3 4">
    <name type="scientific">Pycnococcus provasolii</name>
    <dbReference type="NCBI Taxonomy" id="41880"/>
    <lineage>
        <taxon>Eukaryota</taxon>
        <taxon>Viridiplantae</taxon>
        <taxon>Chlorophyta</taxon>
        <taxon>Pseudoscourfieldiophyceae</taxon>
        <taxon>Pseudoscourfieldiales</taxon>
        <taxon>Pycnococcaceae</taxon>
        <taxon>Pycnococcus</taxon>
    </lineage>
</organism>
<evidence type="ECO:0000313" key="3">
    <source>
        <dbReference type="EMBL" id="GHP05395.1"/>
    </source>
</evidence>
<dbReference type="Pfam" id="PF13561">
    <property type="entry name" value="adh_short_C2"/>
    <property type="match status" value="1"/>
</dbReference>
<evidence type="ECO:0000256" key="2">
    <source>
        <dbReference type="ARBA" id="ARBA00023002"/>
    </source>
</evidence>
<evidence type="ECO:0000313" key="4">
    <source>
        <dbReference type="Proteomes" id="UP000660262"/>
    </source>
</evidence>
<name>A0A830HEE3_9CHLO</name>
<dbReference type="PANTHER" id="PTHR42760">
    <property type="entry name" value="SHORT-CHAIN DEHYDROGENASES/REDUCTASES FAMILY MEMBER"/>
    <property type="match status" value="1"/>
</dbReference>
<sequence length="181" mass="19565">MVDETVAQLGGLNIACNNAGINRNSAAEETTMKDWDDTININTRGVFMGCQAQAKYMFANGGGRIVNTASMATLLVPHPQKQAAYNCSKAAVVKMTETLACEWADRNVQVNCISPGIVNTALIRESPALAPLVNQWLDQIPMGRLAEVADMQLAFLLLCSQHANPYMTGHNLVVEGAQSLW</sequence>
<dbReference type="PRINTS" id="PR00081">
    <property type="entry name" value="GDHRDH"/>
</dbReference>
<dbReference type="Gene3D" id="3.40.50.720">
    <property type="entry name" value="NAD(P)-binding Rossmann-like Domain"/>
    <property type="match status" value="1"/>
</dbReference>
<dbReference type="SUPFAM" id="SSF51735">
    <property type="entry name" value="NAD(P)-binding Rossmann-fold domains"/>
    <property type="match status" value="1"/>
</dbReference>
<keyword evidence="4" id="KW-1185">Reference proteome</keyword>
<dbReference type="PRINTS" id="PR00080">
    <property type="entry name" value="SDRFAMILY"/>
</dbReference>
<accession>A0A830HEE3</accession>
<dbReference type="AlphaFoldDB" id="A0A830HEE3"/>
<reference evidence="3" key="1">
    <citation type="submission" date="2020-10" db="EMBL/GenBank/DDBJ databases">
        <title>Unveiling of a novel bifunctional photoreceptor, Dualchrome1, isolated from a cosmopolitan green alga.</title>
        <authorList>
            <person name="Suzuki S."/>
            <person name="Kawachi M."/>
        </authorList>
    </citation>
    <scope>NUCLEOTIDE SEQUENCE</scope>
    <source>
        <strain evidence="3">NIES 2893</strain>
    </source>
</reference>
<comment type="similarity">
    <text evidence="1">Belongs to the short-chain dehydrogenases/reductases (SDR) family.</text>
</comment>
<dbReference type="InterPro" id="IPR036291">
    <property type="entry name" value="NAD(P)-bd_dom_sf"/>
</dbReference>
<dbReference type="PANTHER" id="PTHR42760:SF115">
    <property type="entry name" value="3-OXOACYL-[ACYL-CARRIER-PROTEIN] REDUCTASE FABG"/>
    <property type="match status" value="1"/>
</dbReference>
<proteinExistence type="inferred from homology"/>
<dbReference type="InterPro" id="IPR002347">
    <property type="entry name" value="SDR_fam"/>
</dbReference>
<dbReference type="OrthoDB" id="294295at2759"/>
<gene>
    <name evidence="3" type="ORF">PPROV_000414600</name>
</gene>
<dbReference type="Proteomes" id="UP000660262">
    <property type="component" value="Unassembled WGS sequence"/>
</dbReference>
<dbReference type="GO" id="GO:0016616">
    <property type="term" value="F:oxidoreductase activity, acting on the CH-OH group of donors, NAD or NADP as acceptor"/>
    <property type="evidence" value="ECO:0007669"/>
    <property type="project" value="TreeGrafter"/>
</dbReference>
<comment type="caution">
    <text evidence="3">The sequence shown here is derived from an EMBL/GenBank/DDBJ whole genome shotgun (WGS) entry which is preliminary data.</text>
</comment>
<keyword evidence="2" id="KW-0560">Oxidoreductase</keyword>
<dbReference type="EMBL" id="BNJQ01000010">
    <property type="protein sequence ID" value="GHP05395.1"/>
    <property type="molecule type" value="Genomic_DNA"/>
</dbReference>